<dbReference type="EMBL" id="JAMXQV010000053">
    <property type="protein sequence ID" value="MCR6490714.1"/>
    <property type="molecule type" value="Genomic_DNA"/>
</dbReference>
<comment type="caution">
    <text evidence="1">The sequence shown here is derived from an EMBL/GenBank/DDBJ whole genome shotgun (WGS) entry which is preliminary data.</text>
</comment>
<keyword evidence="2" id="KW-1185">Reference proteome</keyword>
<evidence type="ECO:0000313" key="2">
    <source>
        <dbReference type="Proteomes" id="UP001144096"/>
    </source>
</evidence>
<proteinExistence type="predicted"/>
<protein>
    <submittedName>
        <fullName evidence="1">Uncharacterized protein</fullName>
    </submittedName>
</protein>
<name>A0A9X2NPG9_9PSEU</name>
<evidence type="ECO:0000313" key="1">
    <source>
        <dbReference type="EMBL" id="MCR6490714.1"/>
    </source>
</evidence>
<reference evidence="1" key="1">
    <citation type="submission" date="2022-06" db="EMBL/GenBank/DDBJ databases">
        <title>Amycolatopsis iheyaensis sp. nov., a new species of the genus Amycolatopsis isolated from soil in Iheya island, Japan.</title>
        <authorList>
            <person name="Ngamcharungchit C."/>
            <person name="Kanto H."/>
            <person name="Take A."/>
            <person name="Intra B."/>
            <person name="Matsumoto A."/>
            <person name="Panbangred W."/>
            <person name="Inahashi Y."/>
        </authorList>
    </citation>
    <scope>NUCLEOTIDE SEQUENCE</scope>
    <source>
        <strain evidence="1">OK19-0408</strain>
    </source>
</reference>
<organism evidence="1 2">
    <name type="scientific">Amycolatopsis iheyensis</name>
    <dbReference type="NCBI Taxonomy" id="2945988"/>
    <lineage>
        <taxon>Bacteria</taxon>
        <taxon>Bacillati</taxon>
        <taxon>Actinomycetota</taxon>
        <taxon>Actinomycetes</taxon>
        <taxon>Pseudonocardiales</taxon>
        <taxon>Pseudonocardiaceae</taxon>
        <taxon>Amycolatopsis</taxon>
    </lineage>
</organism>
<accession>A0A9X2NPG9</accession>
<sequence>MPASAKVSGFALLLGLVFGLAWLLGSLVGPSPAPRPSLPSVPGMQMPGTP</sequence>
<dbReference type="Proteomes" id="UP001144096">
    <property type="component" value="Unassembled WGS sequence"/>
</dbReference>
<dbReference type="AlphaFoldDB" id="A0A9X2NPG9"/>
<dbReference type="RefSeq" id="WP_257927286.1">
    <property type="nucleotide sequence ID" value="NZ_JAMXQV010000053.1"/>
</dbReference>
<gene>
    <name evidence="1" type="ORF">M8542_48755</name>
</gene>